<dbReference type="SUPFAM" id="SSF56726">
    <property type="entry name" value="DNA topoisomerase IV, alpha subunit"/>
    <property type="match status" value="1"/>
</dbReference>
<feature type="region of interest" description="Disordered" evidence="1">
    <location>
        <begin position="283"/>
        <end position="302"/>
    </location>
</feature>
<protein>
    <recommendedName>
        <fullName evidence="2">Wadjet protein JetD C-terminal domain-containing protein</fullName>
    </recommendedName>
</protein>
<organism evidence="3 4">
    <name type="scientific">Hydrogenibacillus schlegelii</name>
    <name type="common">Bacillus schlegelii</name>
    <dbReference type="NCBI Taxonomy" id="1484"/>
    <lineage>
        <taxon>Bacteria</taxon>
        <taxon>Bacillati</taxon>
        <taxon>Bacillota</taxon>
        <taxon>Bacilli</taxon>
        <taxon>Bacillales</taxon>
        <taxon>Bacillales Family X. Incertae Sedis</taxon>
        <taxon>Hydrogenibacillus</taxon>
    </lineage>
</organism>
<dbReference type="Pfam" id="PF09983">
    <property type="entry name" value="JetD_C"/>
    <property type="match status" value="1"/>
</dbReference>
<evidence type="ECO:0000313" key="4">
    <source>
        <dbReference type="Proteomes" id="UP000243024"/>
    </source>
</evidence>
<accession>A0A179IPW3</accession>
<dbReference type="GO" id="GO:0005694">
    <property type="term" value="C:chromosome"/>
    <property type="evidence" value="ECO:0007669"/>
    <property type="project" value="InterPro"/>
</dbReference>
<dbReference type="EMBL" id="JXBB01000045">
    <property type="protein sequence ID" value="OAR03661.1"/>
    <property type="molecule type" value="Genomic_DNA"/>
</dbReference>
<dbReference type="GO" id="GO:0003677">
    <property type="term" value="F:DNA binding"/>
    <property type="evidence" value="ECO:0007669"/>
    <property type="project" value="InterPro"/>
</dbReference>
<evidence type="ECO:0000259" key="2">
    <source>
        <dbReference type="Pfam" id="PF09983"/>
    </source>
</evidence>
<feature type="domain" description="Wadjet protein JetD C-terminal" evidence="2">
    <location>
        <begin position="326"/>
        <end position="483"/>
    </location>
</feature>
<dbReference type="Proteomes" id="UP000243024">
    <property type="component" value="Unassembled WGS sequence"/>
</dbReference>
<keyword evidence="4" id="KW-1185">Reference proteome</keyword>
<evidence type="ECO:0000313" key="3">
    <source>
        <dbReference type="EMBL" id="OAR03661.1"/>
    </source>
</evidence>
<name>A0A179IPW3_HYDSH</name>
<sequence>MSRPAKPPETIAERSMPMNEATFKRAFQERLLGELLDRYERSVRRRPDHRPEGHRPGARRPQLVLRKSAFWTDYTDEMDYKKRVWMNDVCRALAAAGVLSLKWERFREGDMLERVQLEWGGIDAAYRLIGRDPYDAVLERLRSVLSPLQDHPWTWVRDLWVEIDGRLAEHRRPSAPFDDPEAAAPFVRVLLTLPHVDEDGELKRLFSQRLFGDSKYFERHVERRLLMLLKRHAPTDFLAWDPDHEASDDGPQSREVLLDSVGILDNPGSLWLNGPIVLKTRRQGNGQAAEGPPAHRVSASEKRPNLEERLNFEALSGGVGLSSSFLRRSEIVGLDAERVVLIENWTSFHQWVHERAGAPELVIYTGGFPRRIVQRFLAQLASYRAESASARGIPVYHWGDIDIGGIRIVSFLKTRFFPDLIPLLMDVETLEAYRDRAMAVDEGYARTAAALHDDPRYEAWRPVLRWIADRRLRLEQESIDSVKDALERRGRM</sequence>
<proteinExistence type="predicted"/>
<comment type="caution">
    <text evidence="3">The sequence shown here is derived from an EMBL/GenBank/DDBJ whole genome shotgun (WGS) entry which is preliminary data.</text>
</comment>
<dbReference type="Gene3D" id="3.40.1360.10">
    <property type="match status" value="1"/>
</dbReference>
<dbReference type="STRING" id="1484.SA87_00210"/>
<evidence type="ECO:0000256" key="1">
    <source>
        <dbReference type="SAM" id="MobiDB-lite"/>
    </source>
</evidence>
<dbReference type="InterPro" id="IPR036078">
    <property type="entry name" value="Spo11/TopoVI_A_sf"/>
</dbReference>
<dbReference type="InterPro" id="IPR024534">
    <property type="entry name" value="JetD_C"/>
</dbReference>
<reference evidence="3 4" key="1">
    <citation type="submission" date="2015-09" db="EMBL/GenBank/DDBJ databases">
        <title>Draft genome sequence of Hydrogenibacillus schlegelii DSM 2000.</title>
        <authorList>
            <person name="Hemp J."/>
        </authorList>
    </citation>
    <scope>NUCLEOTIDE SEQUENCE [LARGE SCALE GENOMIC DNA]</scope>
    <source>
        <strain evidence="3 4">MA 48</strain>
    </source>
</reference>
<gene>
    <name evidence="3" type="ORF">SA87_00210</name>
</gene>
<dbReference type="AlphaFoldDB" id="A0A179IPW3"/>